<keyword evidence="3 6" id="KW-0812">Transmembrane</keyword>
<dbReference type="KEGG" id="fil:BN1229_v1_2638"/>
<dbReference type="Proteomes" id="UP000033187">
    <property type="component" value="Chromosome 1"/>
</dbReference>
<organism evidence="7 8">
    <name type="scientific">Candidatus Filomicrobium marinum</name>
    <dbReference type="NCBI Taxonomy" id="1608628"/>
    <lineage>
        <taxon>Bacteria</taxon>
        <taxon>Pseudomonadati</taxon>
        <taxon>Pseudomonadota</taxon>
        <taxon>Alphaproteobacteria</taxon>
        <taxon>Hyphomicrobiales</taxon>
        <taxon>Hyphomicrobiaceae</taxon>
        <taxon>Filomicrobium</taxon>
    </lineage>
</organism>
<feature type="transmembrane region" description="Helical" evidence="6">
    <location>
        <begin position="209"/>
        <end position="231"/>
    </location>
</feature>
<dbReference type="KEGG" id="fiy:BN1229_v1_3279"/>
<evidence type="ECO:0000313" key="8">
    <source>
        <dbReference type="Proteomes" id="UP000033187"/>
    </source>
</evidence>
<feature type="transmembrane region" description="Helical" evidence="6">
    <location>
        <begin position="32"/>
        <end position="51"/>
    </location>
</feature>
<gene>
    <name evidence="7" type="ORF">YBN1229_v1_3279</name>
</gene>
<keyword evidence="5 6" id="KW-0472">Membrane</keyword>
<dbReference type="EMBL" id="LN829119">
    <property type="protein sequence ID" value="CPR21846.1"/>
    <property type="molecule type" value="Genomic_DNA"/>
</dbReference>
<comment type="subcellular location">
    <subcellularLocation>
        <location evidence="1">Membrane</location>
        <topology evidence="1">Multi-pass membrane protein</topology>
    </subcellularLocation>
</comment>
<dbReference type="GO" id="GO:0055085">
    <property type="term" value="P:transmembrane transport"/>
    <property type="evidence" value="ECO:0007669"/>
    <property type="project" value="TreeGrafter"/>
</dbReference>
<evidence type="ECO:0000256" key="6">
    <source>
        <dbReference type="SAM" id="Phobius"/>
    </source>
</evidence>
<proteinExistence type="inferred from homology"/>
<dbReference type="InterPro" id="IPR002549">
    <property type="entry name" value="AI-2E-like"/>
</dbReference>
<evidence type="ECO:0000256" key="3">
    <source>
        <dbReference type="ARBA" id="ARBA00022692"/>
    </source>
</evidence>
<protein>
    <recommendedName>
        <fullName evidence="9">Permease</fullName>
    </recommendedName>
</protein>
<name>A0A0D6JIS7_9HYPH</name>
<evidence type="ECO:0000256" key="5">
    <source>
        <dbReference type="ARBA" id="ARBA00023136"/>
    </source>
</evidence>
<feature type="transmembrane region" description="Helical" evidence="6">
    <location>
        <begin position="305"/>
        <end position="338"/>
    </location>
</feature>
<evidence type="ECO:0000256" key="4">
    <source>
        <dbReference type="ARBA" id="ARBA00022989"/>
    </source>
</evidence>
<keyword evidence="8" id="KW-1185">Reference proteome</keyword>
<dbReference type="AlphaFoldDB" id="A0A0D6JIS7"/>
<comment type="similarity">
    <text evidence="2">Belongs to the autoinducer-2 exporter (AI-2E) (TC 2.A.86) family.</text>
</comment>
<sequence>MGTARWALIVFSVGALVVAAALALWQIRAALLLAFASVVFAVVLLAIAHPIEKFTSLSRRWSVPISGLVLLTFIGLFSVLIGTQLYNQFGELRQKLPAALEQVEERLGVKAEQLLPNEGGSTNAASRPSGLRNGIPDVMGAVRSVTDKIMSAGSLLLNGLVSLALVIVGGMFLAFDPTTYRRGIVLLVPKDRQSQADSALRECGRVLQLWLRAQLISMGLVGLLSGVGAWAIGLPAPLAVGFFAGLTEFIPIIGPWIGAVPALLIALSVSWEMAVWTAVLFLAVQQLESFIITPLVQQQVANIPPFVVLFGILALGLLFGPVGVLVAGPLGLIAYFLVTELYVKDTLNNTPKSDSSE</sequence>
<dbReference type="PANTHER" id="PTHR21716">
    <property type="entry name" value="TRANSMEMBRANE PROTEIN"/>
    <property type="match status" value="1"/>
</dbReference>
<feature type="transmembrane region" description="Helical" evidence="6">
    <location>
        <begin position="63"/>
        <end position="86"/>
    </location>
</feature>
<keyword evidence="4 6" id="KW-1133">Transmembrane helix</keyword>
<evidence type="ECO:0008006" key="9">
    <source>
        <dbReference type="Google" id="ProtNLM"/>
    </source>
</evidence>
<dbReference type="Pfam" id="PF01594">
    <property type="entry name" value="AI-2E_transport"/>
    <property type="match status" value="1"/>
</dbReference>
<dbReference type="GO" id="GO:0016020">
    <property type="term" value="C:membrane"/>
    <property type="evidence" value="ECO:0007669"/>
    <property type="project" value="UniProtKB-SubCell"/>
</dbReference>
<evidence type="ECO:0000313" key="7">
    <source>
        <dbReference type="EMBL" id="CPR21846.1"/>
    </source>
</evidence>
<evidence type="ECO:0000256" key="2">
    <source>
        <dbReference type="ARBA" id="ARBA00009773"/>
    </source>
</evidence>
<dbReference type="PANTHER" id="PTHR21716:SF62">
    <property type="entry name" value="TRANSPORT PROTEIN YDBI-RELATED"/>
    <property type="match status" value="1"/>
</dbReference>
<feature type="transmembrane region" description="Helical" evidence="6">
    <location>
        <begin position="155"/>
        <end position="175"/>
    </location>
</feature>
<accession>A0A0D6JIS7</accession>
<feature type="transmembrane region" description="Helical" evidence="6">
    <location>
        <begin position="6"/>
        <end position="25"/>
    </location>
</feature>
<evidence type="ECO:0000256" key="1">
    <source>
        <dbReference type="ARBA" id="ARBA00004141"/>
    </source>
</evidence>
<reference evidence="8" key="1">
    <citation type="submission" date="2015-02" db="EMBL/GenBank/DDBJ databases">
        <authorList>
            <person name="Chooi Y.-H."/>
        </authorList>
    </citation>
    <scope>NUCLEOTIDE SEQUENCE [LARGE SCALE GENOMIC DNA]</scope>
    <source>
        <strain evidence="8">strain Y</strain>
    </source>
</reference>